<proteinExistence type="predicted"/>
<dbReference type="Gene3D" id="3.30.70.890">
    <property type="entry name" value="GHMP kinase, C-terminal domain"/>
    <property type="match status" value="1"/>
</dbReference>
<comment type="caution">
    <text evidence="1">The sequence shown here is derived from an EMBL/GenBank/DDBJ whole genome shotgun (WGS) entry which is preliminary data.</text>
</comment>
<protein>
    <recommendedName>
        <fullName evidence="2">GHMP kinase C-terminal domain-containing protein</fullName>
    </recommendedName>
</protein>
<dbReference type="AlphaFoldDB" id="X1CV75"/>
<gene>
    <name evidence="1" type="ORF">S01H4_47525</name>
</gene>
<dbReference type="InterPro" id="IPR036554">
    <property type="entry name" value="GHMP_kinase_C_sf"/>
</dbReference>
<name>X1CV75_9ZZZZ</name>
<dbReference type="SUPFAM" id="SSF55060">
    <property type="entry name" value="GHMP Kinase, C-terminal domain"/>
    <property type="match status" value="1"/>
</dbReference>
<dbReference type="PRINTS" id="PR00960">
    <property type="entry name" value="LMBPPROTEIN"/>
</dbReference>
<reference evidence="1" key="1">
    <citation type="journal article" date="2014" name="Front. Microbiol.">
        <title>High frequency of phylogenetically diverse reductive dehalogenase-homologous genes in deep subseafloor sedimentary metagenomes.</title>
        <authorList>
            <person name="Kawai M."/>
            <person name="Futagami T."/>
            <person name="Toyoda A."/>
            <person name="Takaki Y."/>
            <person name="Nishi S."/>
            <person name="Hori S."/>
            <person name="Arai W."/>
            <person name="Tsubouchi T."/>
            <person name="Morono Y."/>
            <person name="Uchiyama I."/>
            <person name="Ito T."/>
            <person name="Fujiyama A."/>
            <person name="Inagaki F."/>
            <person name="Takami H."/>
        </authorList>
    </citation>
    <scope>NUCLEOTIDE SEQUENCE</scope>
    <source>
        <strain evidence="1">Expedition CK06-06</strain>
    </source>
</reference>
<sequence>MCYVGGSHFSSDIQDEVLKGYTFKRKSFMESMQDLKDIATHMREIIESNDLNQLNEFGGLLHQGWLAKKSLSDKISNKNIENFYLTSRKFGVLGGKLLGAGGGGHLLLYSEPKNCKSNKGVIDIQ</sequence>
<evidence type="ECO:0008006" key="2">
    <source>
        <dbReference type="Google" id="ProtNLM"/>
    </source>
</evidence>
<dbReference type="GO" id="GO:0005524">
    <property type="term" value="F:ATP binding"/>
    <property type="evidence" value="ECO:0007669"/>
    <property type="project" value="InterPro"/>
</dbReference>
<accession>X1CV75</accession>
<dbReference type="EMBL" id="BART01026694">
    <property type="protein sequence ID" value="GAG99968.1"/>
    <property type="molecule type" value="Genomic_DNA"/>
</dbReference>
<dbReference type="GO" id="GO:0016301">
    <property type="term" value="F:kinase activity"/>
    <property type="evidence" value="ECO:0007669"/>
    <property type="project" value="InterPro"/>
</dbReference>
<evidence type="ECO:0000313" key="1">
    <source>
        <dbReference type="EMBL" id="GAG99968.1"/>
    </source>
</evidence>
<organism evidence="1">
    <name type="scientific">marine sediment metagenome</name>
    <dbReference type="NCBI Taxonomy" id="412755"/>
    <lineage>
        <taxon>unclassified sequences</taxon>
        <taxon>metagenomes</taxon>
        <taxon>ecological metagenomes</taxon>
    </lineage>
</organism>
<dbReference type="InterPro" id="IPR001174">
    <property type="entry name" value="HddA/FKP"/>
</dbReference>